<dbReference type="RefSeq" id="WP_252850399.1">
    <property type="nucleotide sequence ID" value="NZ_JAMXLR010000003.1"/>
</dbReference>
<dbReference type="InterPro" id="IPR023614">
    <property type="entry name" value="Porin_dom_sf"/>
</dbReference>
<feature type="compositionally biased region" description="Acidic residues" evidence="1">
    <location>
        <begin position="96"/>
        <end position="106"/>
    </location>
</feature>
<reference evidence="2" key="1">
    <citation type="submission" date="2022-06" db="EMBL/GenBank/DDBJ databases">
        <title>Aeoliella straminimaris, a novel planctomycete from sediments.</title>
        <authorList>
            <person name="Vitorino I.R."/>
            <person name="Lage O.M."/>
        </authorList>
    </citation>
    <scope>NUCLEOTIDE SEQUENCE</scope>
    <source>
        <strain evidence="2">ICT_H6.2</strain>
    </source>
</reference>
<comment type="caution">
    <text evidence="2">The sequence shown here is derived from an EMBL/GenBank/DDBJ whole genome shotgun (WGS) entry which is preliminary data.</text>
</comment>
<gene>
    <name evidence="2" type="ORF">NG895_00115</name>
</gene>
<dbReference type="Pfam" id="PF07396">
    <property type="entry name" value="Porin_O_P"/>
    <property type="match status" value="1"/>
</dbReference>
<protein>
    <submittedName>
        <fullName evidence="2">OprO/OprP family phosphate-selective porin</fullName>
    </submittedName>
</protein>
<organism evidence="2 3">
    <name type="scientific">Aeoliella straminimaris</name>
    <dbReference type="NCBI Taxonomy" id="2954799"/>
    <lineage>
        <taxon>Bacteria</taxon>
        <taxon>Pseudomonadati</taxon>
        <taxon>Planctomycetota</taxon>
        <taxon>Planctomycetia</taxon>
        <taxon>Pirellulales</taxon>
        <taxon>Lacipirellulaceae</taxon>
        <taxon>Aeoliella</taxon>
    </lineage>
</organism>
<accession>A0A9X2JEL0</accession>
<dbReference type="SUPFAM" id="SSF56935">
    <property type="entry name" value="Porins"/>
    <property type="match status" value="1"/>
</dbReference>
<dbReference type="AlphaFoldDB" id="A0A9X2JEL0"/>
<feature type="region of interest" description="Disordered" evidence="1">
    <location>
        <begin position="87"/>
        <end position="106"/>
    </location>
</feature>
<dbReference type="Gene3D" id="2.40.160.10">
    <property type="entry name" value="Porin"/>
    <property type="match status" value="1"/>
</dbReference>
<dbReference type="InterPro" id="IPR010870">
    <property type="entry name" value="Porin_O/P"/>
</dbReference>
<evidence type="ECO:0000256" key="1">
    <source>
        <dbReference type="SAM" id="MobiDB-lite"/>
    </source>
</evidence>
<name>A0A9X2JEL0_9BACT</name>
<keyword evidence="3" id="KW-1185">Reference proteome</keyword>
<sequence length="543" mass="60819">MNAVALRMNLSALATILINLGFWGAMAQAGGPFEEMSNVYGIQQISYDASSGYDWLAEQDVDAPDSLPPQLRQEAFAANQDLFREVSTEVSPSDEVSTEDVEPDESLADRLSALEKKFDEMDDAQGELKSSLKGYARSGNSGATMKVSGRIHADLWGYPDPSPGVNGFETGDNNDPPAARLGFRRIRFGVAGDLWKNTLYKVEMEFAGGNDVEFRDVYLGLTELPILRTLLIGNQKRPYGLDHLNSSRYNVFIERPFVVEAFNQDARRFGICSYGVSEDEAYNWRYGVFNQRLIQDEGNYISNHWQCQIAGRLANTIWYDECSDGRGYAHVAVSGTWADTAGDQNTENYADSGINEARFRTRPEARTVSRWLDTGVIDGADDYSLLGLENVINVGAVQFCGEYEQVWLQRDAASELQFHGGYFYVSYFLTGEHMPWDRETGCLGRVVPFENFFLVDTCCDGVRGGWGAWQIAARYSRLDLADNDIQGGIGDSFTFGMNWYWNPYANVQFNYIYGNIYDNSLNAAGGIDDGDYHVLGLRFRCDF</sequence>
<evidence type="ECO:0000313" key="3">
    <source>
        <dbReference type="Proteomes" id="UP001155241"/>
    </source>
</evidence>
<dbReference type="Proteomes" id="UP001155241">
    <property type="component" value="Unassembled WGS sequence"/>
</dbReference>
<proteinExistence type="predicted"/>
<dbReference type="EMBL" id="JAMXLR010000003">
    <property type="protein sequence ID" value="MCO6042297.1"/>
    <property type="molecule type" value="Genomic_DNA"/>
</dbReference>
<evidence type="ECO:0000313" key="2">
    <source>
        <dbReference type="EMBL" id="MCO6042297.1"/>
    </source>
</evidence>